<dbReference type="Gene3D" id="3.30.300.30">
    <property type="match status" value="1"/>
</dbReference>
<dbReference type="GO" id="GO:0006629">
    <property type="term" value="P:lipid metabolic process"/>
    <property type="evidence" value="ECO:0007669"/>
    <property type="project" value="InterPro"/>
</dbReference>
<dbReference type="GO" id="GO:0030729">
    <property type="term" value="F:acetoacetate-CoA ligase activity"/>
    <property type="evidence" value="ECO:0007669"/>
    <property type="project" value="InterPro"/>
</dbReference>
<keyword evidence="3" id="KW-1185">Reference proteome</keyword>
<keyword evidence="2" id="KW-0436">Ligase</keyword>
<evidence type="ECO:0000313" key="3">
    <source>
        <dbReference type="Proteomes" id="UP000799772"/>
    </source>
</evidence>
<dbReference type="NCBIfam" id="TIGR01217">
    <property type="entry name" value="ac_ac_CoA_syn"/>
    <property type="match status" value="1"/>
</dbReference>
<dbReference type="Proteomes" id="UP000799772">
    <property type="component" value="Unassembled WGS sequence"/>
</dbReference>
<dbReference type="Pfam" id="PF00501">
    <property type="entry name" value="AMP-binding"/>
    <property type="match status" value="1"/>
</dbReference>
<protein>
    <submittedName>
        <fullName evidence="2">Acetoacetate-CoA ligase</fullName>
    </submittedName>
</protein>
<sequence>MPRKLWEHPHPQTTRLWRFMEKVNKKRGLSLKGYHDLHKWSVGENRIEFWNDLWQEIALIHEGDYARPVDPTLRMDSIPHWYQGTRMNWAENVLFTANPRNTSVRSTAIKHDYKIACTEVREGVTSVVNLTWGDLRRRVGLLANAMRARGLKKGDRVAVVASNSIDTLTVFLATTSIGGLFSSSSTDMGTKGVLDRLLQVKPRWVFVDDFAVYNGKTIDLRSKMKEIVAGVNEMREFDGLVSQPRFDDAADVSGVPRATTMAEFMGAANGDSTLTFECVEFRDPFLIVYSSGTTGMPKCIVHSVGGVLMNAMKEGYLQRGMGAETVGMQYTTTGWIMYLSSLMYLLYGGRAILYDGSPFMPDLKAFVKLAGDQKVTNWGISPRYLQELQKNKIHPRDVTDLSNLQTVTSTGMVFPDALFEWVYDVGFPPHVQLANVSGGTDLAGCLGTDNLITPVYVGGCQGASLGIDVQVYDQQMEGGKGVKGRQVEDGVPGEIVVTKSFPNQPVYFYGDPTGDKYFNAYYARFDDVWAHGDFVMIHPVTRQVIFLGRADGVLNPSGVRFGSAEIYNVIDEFFSTDIQDSICVGQRRPQDNDESVMLFLLMKPGKKFTQQLASAVKDRIGKELSKRHIPKYVFETPEIPTTINLKKVELPVKQIVSGRNIKPSDTLANKHCLEYYKQFAKVEELVERRSKL</sequence>
<dbReference type="PANTHER" id="PTHR42921">
    <property type="entry name" value="ACETOACETYL-COA SYNTHETASE"/>
    <property type="match status" value="1"/>
</dbReference>
<dbReference type="SUPFAM" id="SSF56801">
    <property type="entry name" value="Acetyl-CoA synthetase-like"/>
    <property type="match status" value="1"/>
</dbReference>
<accession>A0A9P4I6K0</accession>
<proteinExistence type="predicted"/>
<feature type="domain" description="AMP-dependent synthetase/ligase" evidence="1">
    <location>
        <begin position="126"/>
        <end position="498"/>
    </location>
</feature>
<dbReference type="AlphaFoldDB" id="A0A9P4I6K0"/>
<dbReference type="OrthoDB" id="10253869at2759"/>
<gene>
    <name evidence="2" type="ORF">NA57DRAFT_46364</name>
</gene>
<evidence type="ECO:0000313" key="2">
    <source>
        <dbReference type="EMBL" id="KAF2094398.1"/>
    </source>
</evidence>
<dbReference type="PANTHER" id="PTHR42921:SF4">
    <property type="entry name" value="ACETOACETYL-COA SYNTHASE (AFU_ORTHOLOGUE AFUA_8G04770)"/>
    <property type="match status" value="1"/>
</dbReference>
<dbReference type="EMBL" id="ML978134">
    <property type="protein sequence ID" value="KAF2094398.1"/>
    <property type="molecule type" value="Genomic_DNA"/>
</dbReference>
<dbReference type="InterPro" id="IPR045851">
    <property type="entry name" value="AMP-bd_C_sf"/>
</dbReference>
<evidence type="ECO:0000259" key="1">
    <source>
        <dbReference type="Pfam" id="PF00501"/>
    </source>
</evidence>
<dbReference type="InterPro" id="IPR005914">
    <property type="entry name" value="Acac_CoA_synth"/>
</dbReference>
<dbReference type="InterPro" id="IPR000873">
    <property type="entry name" value="AMP-dep_synth/lig_dom"/>
</dbReference>
<organism evidence="2 3">
    <name type="scientific">Rhizodiscina lignyota</name>
    <dbReference type="NCBI Taxonomy" id="1504668"/>
    <lineage>
        <taxon>Eukaryota</taxon>
        <taxon>Fungi</taxon>
        <taxon>Dikarya</taxon>
        <taxon>Ascomycota</taxon>
        <taxon>Pezizomycotina</taxon>
        <taxon>Dothideomycetes</taxon>
        <taxon>Pleosporomycetidae</taxon>
        <taxon>Aulographales</taxon>
        <taxon>Rhizodiscinaceae</taxon>
        <taxon>Rhizodiscina</taxon>
    </lineage>
</organism>
<reference evidence="2" key="1">
    <citation type="journal article" date="2020" name="Stud. Mycol.">
        <title>101 Dothideomycetes genomes: a test case for predicting lifestyles and emergence of pathogens.</title>
        <authorList>
            <person name="Haridas S."/>
            <person name="Albert R."/>
            <person name="Binder M."/>
            <person name="Bloem J."/>
            <person name="Labutti K."/>
            <person name="Salamov A."/>
            <person name="Andreopoulos B."/>
            <person name="Baker S."/>
            <person name="Barry K."/>
            <person name="Bills G."/>
            <person name="Bluhm B."/>
            <person name="Cannon C."/>
            <person name="Castanera R."/>
            <person name="Culley D."/>
            <person name="Daum C."/>
            <person name="Ezra D."/>
            <person name="Gonzalez J."/>
            <person name="Henrissat B."/>
            <person name="Kuo A."/>
            <person name="Liang C."/>
            <person name="Lipzen A."/>
            <person name="Lutzoni F."/>
            <person name="Magnuson J."/>
            <person name="Mondo S."/>
            <person name="Nolan M."/>
            <person name="Ohm R."/>
            <person name="Pangilinan J."/>
            <person name="Park H.-J."/>
            <person name="Ramirez L."/>
            <person name="Alfaro M."/>
            <person name="Sun H."/>
            <person name="Tritt A."/>
            <person name="Yoshinaga Y."/>
            <person name="Zwiers L.-H."/>
            <person name="Turgeon B."/>
            <person name="Goodwin S."/>
            <person name="Spatafora J."/>
            <person name="Crous P."/>
            <person name="Grigoriev I."/>
        </authorList>
    </citation>
    <scope>NUCLEOTIDE SEQUENCE</scope>
    <source>
        <strain evidence="2">CBS 133067</strain>
    </source>
</reference>
<dbReference type="InterPro" id="IPR042099">
    <property type="entry name" value="ANL_N_sf"/>
</dbReference>
<dbReference type="InterPro" id="IPR020845">
    <property type="entry name" value="AMP-binding_CS"/>
</dbReference>
<name>A0A9P4I6K0_9PEZI</name>
<dbReference type="PROSITE" id="PS00455">
    <property type="entry name" value="AMP_BINDING"/>
    <property type="match status" value="1"/>
</dbReference>
<comment type="caution">
    <text evidence="2">The sequence shown here is derived from an EMBL/GenBank/DDBJ whole genome shotgun (WGS) entry which is preliminary data.</text>
</comment>
<dbReference type="Gene3D" id="3.40.50.12780">
    <property type="entry name" value="N-terminal domain of ligase-like"/>
    <property type="match status" value="1"/>
</dbReference>